<dbReference type="InterPro" id="IPR013785">
    <property type="entry name" value="Aldolase_TIM"/>
</dbReference>
<evidence type="ECO:0000256" key="2">
    <source>
        <dbReference type="ARBA" id="ARBA00009881"/>
    </source>
</evidence>
<keyword evidence="7 10" id="KW-0503">Monooxygenase</keyword>
<dbReference type="Proteomes" id="UP001247307">
    <property type="component" value="Unassembled WGS sequence"/>
</dbReference>
<keyword evidence="4" id="KW-0285">Flavoprotein</keyword>
<evidence type="ECO:0000313" key="11">
    <source>
        <dbReference type="Proteomes" id="UP001247307"/>
    </source>
</evidence>
<dbReference type="GO" id="GO:0018580">
    <property type="term" value="F:nitronate monooxygenase activity"/>
    <property type="evidence" value="ECO:0007669"/>
    <property type="project" value="InterPro"/>
</dbReference>
<keyword evidence="3" id="KW-0216">Detoxification</keyword>
<organism evidence="10 11">
    <name type="scientific">Falsarthrobacter nasiphocae</name>
    <dbReference type="NCBI Taxonomy" id="189863"/>
    <lineage>
        <taxon>Bacteria</taxon>
        <taxon>Bacillati</taxon>
        <taxon>Actinomycetota</taxon>
        <taxon>Actinomycetes</taxon>
        <taxon>Micrococcales</taxon>
        <taxon>Micrococcaceae</taxon>
        <taxon>Falsarthrobacter</taxon>
    </lineage>
</organism>
<evidence type="ECO:0000313" key="10">
    <source>
        <dbReference type="EMBL" id="MDR6891397.1"/>
    </source>
</evidence>
<evidence type="ECO:0000256" key="1">
    <source>
        <dbReference type="ARBA" id="ARBA00001917"/>
    </source>
</evidence>
<keyword evidence="11" id="KW-1185">Reference proteome</keyword>
<gene>
    <name evidence="10" type="ORF">J2S35_000337</name>
</gene>
<reference evidence="10" key="1">
    <citation type="submission" date="2023-07" db="EMBL/GenBank/DDBJ databases">
        <title>Sequencing the genomes of 1000 actinobacteria strains.</title>
        <authorList>
            <person name="Klenk H.-P."/>
        </authorList>
    </citation>
    <scope>NUCLEOTIDE SEQUENCE</scope>
    <source>
        <strain evidence="10">DSM 13988</strain>
    </source>
</reference>
<accession>A0AAE4C5S8</accession>
<evidence type="ECO:0000256" key="5">
    <source>
        <dbReference type="ARBA" id="ARBA00022643"/>
    </source>
</evidence>
<protein>
    <recommendedName>
        <fullName evidence="8">Propionate 3-nitronate monooxygenase</fullName>
    </recommendedName>
</protein>
<dbReference type="RefSeq" id="WP_309849140.1">
    <property type="nucleotide sequence ID" value="NZ_BAAAIU010000024.1"/>
</dbReference>
<dbReference type="PANTHER" id="PTHR42747:SF3">
    <property type="entry name" value="NITRONATE MONOOXYGENASE-RELATED"/>
    <property type="match status" value="1"/>
</dbReference>
<evidence type="ECO:0000256" key="4">
    <source>
        <dbReference type="ARBA" id="ARBA00022630"/>
    </source>
</evidence>
<dbReference type="Pfam" id="PF03060">
    <property type="entry name" value="NMO"/>
    <property type="match status" value="1"/>
</dbReference>
<keyword evidence="6 10" id="KW-0560">Oxidoreductase</keyword>
<comment type="caution">
    <text evidence="10">The sequence shown here is derived from an EMBL/GenBank/DDBJ whole genome shotgun (WGS) entry which is preliminary data.</text>
</comment>
<evidence type="ECO:0000256" key="3">
    <source>
        <dbReference type="ARBA" id="ARBA00022575"/>
    </source>
</evidence>
<dbReference type="InterPro" id="IPR004136">
    <property type="entry name" value="NMO"/>
</dbReference>
<keyword evidence="5" id="KW-0288">FMN</keyword>
<evidence type="ECO:0000256" key="6">
    <source>
        <dbReference type="ARBA" id="ARBA00023002"/>
    </source>
</evidence>
<name>A0AAE4C5S8_9MICC</name>
<proteinExistence type="inferred from homology"/>
<evidence type="ECO:0000256" key="8">
    <source>
        <dbReference type="ARBA" id="ARBA00031155"/>
    </source>
</evidence>
<dbReference type="CDD" id="cd04730">
    <property type="entry name" value="NPD_like"/>
    <property type="match status" value="1"/>
</dbReference>
<dbReference type="Gene3D" id="3.20.20.70">
    <property type="entry name" value="Aldolase class I"/>
    <property type="match status" value="1"/>
</dbReference>
<comment type="similarity">
    <text evidence="2">Belongs to the nitronate monooxygenase family. NMO class I subfamily.</text>
</comment>
<dbReference type="PANTHER" id="PTHR42747">
    <property type="entry name" value="NITRONATE MONOOXYGENASE-RELATED"/>
    <property type="match status" value="1"/>
</dbReference>
<dbReference type="GO" id="GO:0009636">
    <property type="term" value="P:response to toxic substance"/>
    <property type="evidence" value="ECO:0007669"/>
    <property type="project" value="UniProtKB-KW"/>
</dbReference>
<dbReference type="SUPFAM" id="SSF51412">
    <property type="entry name" value="Inosine monophosphate dehydrogenase (IMPDH)"/>
    <property type="match status" value="1"/>
</dbReference>
<dbReference type="AlphaFoldDB" id="A0AAE4C5S8"/>
<evidence type="ECO:0000256" key="7">
    <source>
        <dbReference type="ARBA" id="ARBA00023033"/>
    </source>
</evidence>
<sequence>MSTATRFPLPSVPIICAPMAGGPSTPELIAAVGAAGGLGIIPGGYLSPEGLAEKIAATRSLGASIIAVNLFVPGGSPAAPGVVGRYRETLAADAERAGVTLPQDPHFDDDHFPGKFDVLLRERVDAVTFTFGVPHDDALARLSAAGIATAATLSSAADLDAVLERPVDAVVVQGAEAGGHRSTFAVGEEPTDESTLELLRAAAGHPGLRGRPVIAAGGVTGPEFVRAALDAGASAVQAGTAFLLSAEAGTREAHRTALTEAGARGTRATRAFSGRPARSLVNTFLEAHDDDAPAAYPEVHHLTSPLRAAAASRGDAEALSLWAGAGTADLVASLRNAGLGERPGAAEVIEALRP</sequence>
<dbReference type="EMBL" id="JAVDUI010000001">
    <property type="protein sequence ID" value="MDR6891397.1"/>
    <property type="molecule type" value="Genomic_DNA"/>
</dbReference>
<comment type="cofactor">
    <cofactor evidence="1">
        <name>FMN</name>
        <dbReference type="ChEBI" id="CHEBI:58210"/>
    </cofactor>
</comment>
<evidence type="ECO:0000256" key="9">
    <source>
        <dbReference type="ARBA" id="ARBA00049401"/>
    </source>
</evidence>
<comment type="catalytic activity">
    <reaction evidence="9">
        <text>3 propionate 3-nitronate + 3 O2 + H2O = 3 3-oxopropanoate + 2 nitrate + nitrite + H2O2 + 3 H(+)</text>
        <dbReference type="Rhea" id="RHEA:57332"/>
        <dbReference type="ChEBI" id="CHEBI:15377"/>
        <dbReference type="ChEBI" id="CHEBI:15378"/>
        <dbReference type="ChEBI" id="CHEBI:15379"/>
        <dbReference type="ChEBI" id="CHEBI:16240"/>
        <dbReference type="ChEBI" id="CHEBI:16301"/>
        <dbReference type="ChEBI" id="CHEBI:17632"/>
        <dbReference type="ChEBI" id="CHEBI:33190"/>
        <dbReference type="ChEBI" id="CHEBI:136067"/>
    </reaction>
</comment>